<reference evidence="11 12" key="1">
    <citation type="submission" date="2011-10" db="EMBL/GenBank/DDBJ databases">
        <title>The Improved High-Quality Draft genome of Leptonema illini DSM 21528.</title>
        <authorList>
            <consortium name="US DOE Joint Genome Institute (JGI-PGF)"/>
            <person name="Lucas S."/>
            <person name="Copeland A."/>
            <person name="Lapidus A."/>
            <person name="Glavina del Rio T."/>
            <person name="Dalin E."/>
            <person name="Tice H."/>
            <person name="Bruce D."/>
            <person name="Goodwin L."/>
            <person name="Pitluck S."/>
            <person name="Peters L."/>
            <person name="Mikhailova N."/>
            <person name="Held B."/>
            <person name="Kyrpides N."/>
            <person name="Mavromatis K."/>
            <person name="Ivanova N."/>
            <person name="Markowitz V."/>
            <person name="Cheng J.-F."/>
            <person name="Hugenholtz P."/>
            <person name="Woyke T."/>
            <person name="Wu D."/>
            <person name="Gronow S."/>
            <person name="Wellnitz S."/>
            <person name="Brambilla E.-M."/>
            <person name="Klenk H.-P."/>
            <person name="Eisen J.A."/>
        </authorList>
    </citation>
    <scope>NUCLEOTIDE SEQUENCE [LARGE SCALE GENOMIC DNA]</scope>
    <source>
        <strain evidence="11 12">DSM 21528</strain>
    </source>
</reference>
<comment type="pathway">
    <text evidence="9">Cofactor biosynthesis; coenzyme A biosynthesis; CoA from (R)-pantothenate: step 4/5.</text>
</comment>
<feature type="binding site" evidence="9">
    <location>
        <begin position="99"/>
        <end position="101"/>
    </location>
    <ligand>
        <name>ATP</name>
        <dbReference type="ChEBI" id="CHEBI:30616"/>
    </ligand>
</feature>
<sequence length="175" mass="20142">MKEERREEKKVKKIALYPGSFDPFTNGHLDIVDRACEIFDELVLAIAHNSKKTTLFSLEERREILEEVMSDRPRVRVAEFEGLTTTYARTVGATAIVRGIRAVTDFDYEYAIYQVNRDLEPEIDTVFLLASRDYSFLSSTIIKEVARYGKTFPEYAPDAVNRALLRKFGYGNLDL</sequence>
<feature type="binding site" evidence="9">
    <location>
        <position position="20"/>
    </location>
    <ligand>
        <name>substrate</name>
    </ligand>
</feature>
<proteinExistence type="inferred from homology"/>
<evidence type="ECO:0000256" key="2">
    <source>
        <dbReference type="ARBA" id="ARBA00022679"/>
    </source>
</evidence>
<evidence type="ECO:0000256" key="3">
    <source>
        <dbReference type="ARBA" id="ARBA00022695"/>
    </source>
</evidence>
<feature type="binding site" evidence="9">
    <location>
        <position position="109"/>
    </location>
    <ligand>
        <name>ATP</name>
        <dbReference type="ChEBI" id="CHEBI:30616"/>
    </ligand>
</feature>
<organism evidence="11 12">
    <name type="scientific">Leptonema illini DSM 21528</name>
    <dbReference type="NCBI Taxonomy" id="929563"/>
    <lineage>
        <taxon>Bacteria</taxon>
        <taxon>Pseudomonadati</taxon>
        <taxon>Spirochaetota</taxon>
        <taxon>Spirochaetia</taxon>
        <taxon>Leptospirales</taxon>
        <taxon>Leptospiraceae</taxon>
        <taxon>Leptonema</taxon>
    </lineage>
</organism>
<keyword evidence="4 9" id="KW-0547">Nucleotide-binding</keyword>
<name>H2CE60_9LEPT</name>
<dbReference type="EC" id="2.7.7.3" evidence="9"/>
<comment type="subunit">
    <text evidence="9">Homohexamer.</text>
</comment>
<dbReference type="PRINTS" id="PR01020">
    <property type="entry name" value="LPSBIOSNTHSS"/>
</dbReference>
<accession>H2CE60</accession>
<keyword evidence="5 9" id="KW-0067">ATP-binding</keyword>
<dbReference type="AlphaFoldDB" id="H2CE60"/>
<comment type="catalytic activity">
    <reaction evidence="8 9">
        <text>(R)-4'-phosphopantetheine + ATP + H(+) = 3'-dephospho-CoA + diphosphate</text>
        <dbReference type="Rhea" id="RHEA:19801"/>
        <dbReference type="ChEBI" id="CHEBI:15378"/>
        <dbReference type="ChEBI" id="CHEBI:30616"/>
        <dbReference type="ChEBI" id="CHEBI:33019"/>
        <dbReference type="ChEBI" id="CHEBI:57328"/>
        <dbReference type="ChEBI" id="CHEBI:61723"/>
        <dbReference type="EC" id="2.7.7.3"/>
    </reaction>
</comment>
<evidence type="ECO:0000313" key="11">
    <source>
        <dbReference type="EMBL" id="EHQ06612.1"/>
    </source>
</evidence>
<feature type="domain" description="Cytidyltransferase-like" evidence="10">
    <location>
        <begin position="16"/>
        <end position="144"/>
    </location>
</feature>
<feature type="binding site" evidence="9">
    <location>
        <begin position="134"/>
        <end position="140"/>
    </location>
    <ligand>
        <name>ATP</name>
        <dbReference type="ChEBI" id="CHEBI:30616"/>
    </ligand>
</feature>
<dbReference type="Pfam" id="PF01467">
    <property type="entry name" value="CTP_transf_like"/>
    <property type="match status" value="1"/>
</dbReference>
<dbReference type="GO" id="GO:0005737">
    <property type="term" value="C:cytoplasm"/>
    <property type="evidence" value="ECO:0007669"/>
    <property type="project" value="UniProtKB-SubCell"/>
</dbReference>
<dbReference type="CDD" id="cd02163">
    <property type="entry name" value="PPAT"/>
    <property type="match status" value="1"/>
</dbReference>
<evidence type="ECO:0000256" key="5">
    <source>
        <dbReference type="ARBA" id="ARBA00022840"/>
    </source>
</evidence>
<evidence type="ECO:0000259" key="10">
    <source>
        <dbReference type="Pfam" id="PF01467"/>
    </source>
</evidence>
<feature type="binding site" evidence="9">
    <location>
        <begin position="20"/>
        <end position="21"/>
    </location>
    <ligand>
        <name>ATP</name>
        <dbReference type="ChEBI" id="CHEBI:30616"/>
    </ligand>
</feature>
<keyword evidence="12" id="KW-1185">Reference proteome</keyword>
<keyword evidence="7 9" id="KW-0173">Coenzyme A biosynthesis</keyword>
<dbReference type="EMBL" id="JH597773">
    <property type="protein sequence ID" value="EHQ06612.1"/>
    <property type="molecule type" value="Genomic_DNA"/>
</dbReference>
<comment type="similarity">
    <text evidence="9">Belongs to the bacterial CoaD family.</text>
</comment>
<dbReference type="PANTHER" id="PTHR21342">
    <property type="entry name" value="PHOSPHOPANTETHEINE ADENYLYLTRANSFERASE"/>
    <property type="match status" value="1"/>
</dbReference>
<dbReference type="GO" id="GO:0015937">
    <property type="term" value="P:coenzyme A biosynthetic process"/>
    <property type="evidence" value="ECO:0007669"/>
    <property type="project" value="UniProtKB-UniRule"/>
</dbReference>
<comment type="cofactor">
    <cofactor evidence="9">
        <name>Mg(2+)</name>
        <dbReference type="ChEBI" id="CHEBI:18420"/>
    </cofactor>
</comment>
<feature type="binding site" evidence="9">
    <location>
        <position position="28"/>
    </location>
    <ligand>
        <name>ATP</name>
        <dbReference type="ChEBI" id="CHEBI:30616"/>
    </ligand>
</feature>
<feature type="site" description="Transition state stabilizer" evidence="9">
    <location>
        <position position="28"/>
    </location>
</feature>
<evidence type="ECO:0000256" key="4">
    <source>
        <dbReference type="ARBA" id="ARBA00022741"/>
    </source>
</evidence>
<feature type="binding site" evidence="9">
    <location>
        <position position="52"/>
    </location>
    <ligand>
        <name>substrate</name>
    </ligand>
</feature>
<dbReference type="SUPFAM" id="SSF52374">
    <property type="entry name" value="Nucleotidylyl transferase"/>
    <property type="match status" value="1"/>
</dbReference>
<keyword evidence="2 9" id="KW-0808">Transferase</keyword>
<evidence type="ECO:0000313" key="12">
    <source>
        <dbReference type="Proteomes" id="UP000005737"/>
    </source>
</evidence>
<gene>
    <name evidence="9" type="primary">coaD</name>
    <name evidence="11" type="ORF">Lepil_1929</name>
</gene>
<dbReference type="GO" id="GO:0005524">
    <property type="term" value="F:ATP binding"/>
    <property type="evidence" value="ECO:0007669"/>
    <property type="project" value="UniProtKB-KW"/>
</dbReference>
<feature type="binding site" evidence="9">
    <location>
        <position position="98"/>
    </location>
    <ligand>
        <name>substrate</name>
    </ligand>
</feature>
<dbReference type="InterPro" id="IPR004821">
    <property type="entry name" value="Cyt_trans-like"/>
</dbReference>
<evidence type="ECO:0000256" key="8">
    <source>
        <dbReference type="ARBA" id="ARBA00029346"/>
    </source>
</evidence>
<evidence type="ECO:0000256" key="9">
    <source>
        <dbReference type="HAMAP-Rule" id="MF_00151"/>
    </source>
</evidence>
<dbReference type="GO" id="GO:0004595">
    <property type="term" value="F:pantetheine-phosphate adenylyltransferase activity"/>
    <property type="evidence" value="ECO:0007669"/>
    <property type="project" value="UniProtKB-UniRule"/>
</dbReference>
<comment type="function">
    <text evidence="9">Reversibly transfers an adenylyl group from ATP to 4'-phosphopantetheine, yielding dephospho-CoA (dPCoA) and pyrophosphate.</text>
</comment>
<keyword evidence="1 9" id="KW-0963">Cytoplasm</keyword>
<dbReference type="UniPathway" id="UPA00241">
    <property type="reaction ID" value="UER00355"/>
</dbReference>
<dbReference type="InterPro" id="IPR001980">
    <property type="entry name" value="PPAT"/>
</dbReference>
<dbReference type="Proteomes" id="UP000005737">
    <property type="component" value="Unassembled WGS sequence"/>
</dbReference>
<dbReference type="STRING" id="183.GCA_002009735_04142"/>
<comment type="subcellular location">
    <subcellularLocation>
        <location evidence="9">Cytoplasm</location>
    </subcellularLocation>
</comment>
<dbReference type="Gene3D" id="3.40.50.620">
    <property type="entry name" value="HUPs"/>
    <property type="match status" value="1"/>
</dbReference>
<evidence type="ECO:0000256" key="1">
    <source>
        <dbReference type="ARBA" id="ARBA00022490"/>
    </source>
</evidence>
<protein>
    <recommendedName>
        <fullName evidence="9">Phosphopantetheine adenylyltransferase</fullName>
        <ecNumber evidence="9">2.7.7.3</ecNumber>
    </recommendedName>
    <alternativeName>
        <fullName evidence="9">Dephospho-CoA pyrophosphorylase</fullName>
    </alternativeName>
    <alternativeName>
        <fullName evidence="9">Pantetheine-phosphate adenylyltransferase</fullName>
        <shortName evidence="9">PPAT</shortName>
    </alternativeName>
</protein>
<dbReference type="HOGENOM" id="CLU_100149_1_1_12"/>
<dbReference type="HAMAP" id="MF_00151">
    <property type="entry name" value="PPAT_bact"/>
    <property type="match status" value="1"/>
</dbReference>
<dbReference type="InterPro" id="IPR014729">
    <property type="entry name" value="Rossmann-like_a/b/a_fold"/>
</dbReference>
<dbReference type="NCBIfam" id="TIGR01510">
    <property type="entry name" value="coaD_prev_kdtB"/>
    <property type="match status" value="1"/>
</dbReference>
<dbReference type="NCBIfam" id="TIGR00125">
    <property type="entry name" value="cyt_tran_rel"/>
    <property type="match status" value="1"/>
</dbReference>
<keyword evidence="3 9" id="KW-0548">Nucleotidyltransferase</keyword>
<evidence type="ECO:0000256" key="7">
    <source>
        <dbReference type="ARBA" id="ARBA00022993"/>
    </source>
</evidence>
<keyword evidence="6 9" id="KW-0460">Magnesium</keyword>
<feature type="binding site" evidence="9">
    <location>
        <position position="84"/>
    </location>
    <ligand>
        <name>substrate</name>
    </ligand>
</feature>
<evidence type="ECO:0000256" key="6">
    <source>
        <dbReference type="ARBA" id="ARBA00022842"/>
    </source>
</evidence>
<dbReference type="PANTHER" id="PTHR21342:SF1">
    <property type="entry name" value="PHOSPHOPANTETHEINE ADENYLYLTRANSFERASE"/>
    <property type="match status" value="1"/>
</dbReference>